<feature type="binding site" evidence="3">
    <location>
        <position position="100"/>
    </location>
    <ligand>
        <name>Zn(2+)</name>
        <dbReference type="ChEBI" id="CHEBI:29105"/>
    </ligand>
</feature>
<feature type="binding site" evidence="3">
    <location>
        <position position="176"/>
    </location>
    <ligand>
        <name>Zn(2+)</name>
        <dbReference type="ChEBI" id="CHEBI:29105"/>
    </ligand>
</feature>
<reference evidence="6 7" key="1">
    <citation type="submission" date="2019-06" db="EMBL/GenBank/DDBJ databases">
        <title>Persicimonas caeni gen. nov., sp. nov., a predatory bacterium isolated from solar saltern.</title>
        <authorList>
            <person name="Wang S."/>
        </authorList>
    </citation>
    <scope>NUCLEOTIDE SEQUENCE [LARGE SCALE GENOMIC DNA]</scope>
    <source>
        <strain evidence="6 7">YN101</strain>
    </source>
</reference>
<comment type="cofactor">
    <cofactor evidence="3">
        <name>Zn(2+)</name>
        <dbReference type="ChEBI" id="CHEBI:29105"/>
    </cofactor>
    <text evidence="3">Binds 1 zinc ion per subunit.</text>
</comment>
<dbReference type="PANTHER" id="PTHR42742">
    <property type="entry name" value="TRANSCRIPTIONAL REPRESSOR MPRA"/>
    <property type="match status" value="1"/>
</dbReference>
<organism evidence="6 7">
    <name type="scientific">Persicimonas caeni</name>
    <dbReference type="NCBI Taxonomy" id="2292766"/>
    <lineage>
        <taxon>Bacteria</taxon>
        <taxon>Deltaproteobacteria</taxon>
        <taxon>Bradymonadales</taxon>
        <taxon>Bradymonadaceae</taxon>
        <taxon>Persicimonas</taxon>
    </lineage>
</organism>
<dbReference type="InterPro" id="IPR014628">
    <property type="entry name" value="Man6P_isomerase_Firm_short"/>
</dbReference>
<keyword evidence="1 3" id="KW-0479">Metal-binding</keyword>
<dbReference type="RefSeq" id="WP_141200203.1">
    <property type="nucleotide sequence ID" value="NZ_CP041186.1"/>
</dbReference>
<dbReference type="InterPro" id="IPR014710">
    <property type="entry name" value="RmlC-like_jellyroll"/>
</dbReference>
<proteinExistence type="predicted"/>
<evidence type="ECO:0000256" key="1">
    <source>
        <dbReference type="ARBA" id="ARBA00022723"/>
    </source>
</evidence>
<evidence type="ECO:0000313" key="7">
    <source>
        <dbReference type="Proteomes" id="UP000315995"/>
    </source>
</evidence>
<dbReference type="CDD" id="cd07010">
    <property type="entry name" value="cupin_PMI_type_I_N_bac"/>
    <property type="match status" value="1"/>
</dbReference>
<dbReference type="AlphaFoldDB" id="A0A4Y6PZY9"/>
<feature type="domain" description="Phosphomannose isomerase type I catalytic" evidence="5">
    <location>
        <begin position="7"/>
        <end position="109"/>
    </location>
</feature>
<dbReference type="OrthoDB" id="9808275at2"/>
<keyword evidence="2 3" id="KW-0862">Zinc</keyword>
<dbReference type="EMBL" id="CP041186">
    <property type="protein sequence ID" value="QDG53749.1"/>
    <property type="molecule type" value="Genomic_DNA"/>
</dbReference>
<sequence length="328" mass="35114">MTEPYIVKMRPYLRKKVWGGRKLADVFGKELPDASPYGEAWEVSDLPEGQSFATNGALAGKSLPELIELWGDALTAGVGDAFPLLVKVLDAQDDLSVQVHPGEDDIERLGLDADSKDECWIILDVDDGGCILHGFDKPTTASDFRMAVEENRAADVLRSVEVAPGDVIRVSPGTIHAICKGVALLEIQQPSDTTYRVYDYNRPGMDGEPRELHLEEAMRVSKFDAHPPAKLDGHTSESNEDVTVLVDVPAYRIERVSGVRELSWKVDGRTPQVVFAAGGTVVLEGPGASVELSFGETAVIPAGVGEVSLQGTRGADIIVAGLGGAALL</sequence>
<dbReference type="SUPFAM" id="SSF51182">
    <property type="entry name" value="RmlC-like cupins"/>
    <property type="match status" value="1"/>
</dbReference>
<dbReference type="InterPro" id="IPR011051">
    <property type="entry name" value="RmlC_Cupin_sf"/>
</dbReference>
<dbReference type="Pfam" id="PF20511">
    <property type="entry name" value="PMI_typeI_cat"/>
    <property type="match status" value="1"/>
</dbReference>
<feature type="active site" evidence="4">
    <location>
        <position position="196"/>
    </location>
</feature>
<dbReference type="GO" id="GO:0008270">
    <property type="term" value="F:zinc ion binding"/>
    <property type="evidence" value="ECO:0007669"/>
    <property type="project" value="InterPro"/>
</dbReference>
<dbReference type="GO" id="GO:0005975">
    <property type="term" value="P:carbohydrate metabolic process"/>
    <property type="evidence" value="ECO:0007669"/>
    <property type="project" value="InterPro"/>
</dbReference>
<protein>
    <recommendedName>
        <fullName evidence="5">Phosphomannose isomerase type I catalytic domain-containing protein</fullName>
    </recommendedName>
</protein>
<gene>
    <name evidence="6" type="ORF">FIV42_24295</name>
</gene>
<evidence type="ECO:0000256" key="4">
    <source>
        <dbReference type="PIRSR" id="PIRSR036894-2"/>
    </source>
</evidence>
<evidence type="ECO:0000259" key="5">
    <source>
        <dbReference type="Pfam" id="PF20511"/>
    </source>
</evidence>
<dbReference type="InterPro" id="IPR051804">
    <property type="entry name" value="Carb_Metab_Reg_Kinase/Isom"/>
</dbReference>
<dbReference type="Gene3D" id="2.60.120.10">
    <property type="entry name" value="Jelly Rolls"/>
    <property type="match status" value="2"/>
</dbReference>
<dbReference type="InterPro" id="IPR046457">
    <property type="entry name" value="PMI_typeI_cat"/>
</dbReference>
<evidence type="ECO:0000313" key="6">
    <source>
        <dbReference type="EMBL" id="QDG53749.1"/>
    </source>
</evidence>
<dbReference type="PIRSF" id="PIRSF036894">
    <property type="entry name" value="PMI_Firm_short"/>
    <property type="match status" value="1"/>
</dbReference>
<evidence type="ECO:0000256" key="3">
    <source>
        <dbReference type="PIRSR" id="PIRSR036894-1"/>
    </source>
</evidence>
<dbReference type="GO" id="GO:0004476">
    <property type="term" value="F:mannose-6-phosphate isomerase activity"/>
    <property type="evidence" value="ECO:0007669"/>
    <property type="project" value="InterPro"/>
</dbReference>
<feature type="binding site" evidence="3">
    <location>
        <position position="118"/>
    </location>
    <ligand>
        <name>Zn(2+)</name>
        <dbReference type="ChEBI" id="CHEBI:29105"/>
    </ligand>
</feature>
<evidence type="ECO:0000256" key="2">
    <source>
        <dbReference type="ARBA" id="ARBA00022833"/>
    </source>
</evidence>
<accession>A0A5B8YAT4</accession>
<dbReference type="PANTHER" id="PTHR42742:SF3">
    <property type="entry name" value="FRUCTOKINASE"/>
    <property type="match status" value="1"/>
</dbReference>
<dbReference type="Proteomes" id="UP000315995">
    <property type="component" value="Chromosome"/>
</dbReference>
<accession>A0A4Y6PZY9</accession>
<name>A0A4Y6PZY9_PERCE</name>
<keyword evidence="7" id="KW-1185">Reference proteome</keyword>